<dbReference type="Proteomes" id="UP000320876">
    <property type="component" value="Unassembled WGS sequence"/>
</dbReference>
<reference evidence="1 2" key="1">
    <citation type="submission" date="2019-06" db="EMBL/GenBank/DDBJ databases">
        <title>Sequencing the genomes of 1000 actinobacteria strains.</title>
        <authorList>
            <person name="Klenk H.-P."/>
        </authorList>
    </citation>
    <scope>NUCLEOTIDE SEQUENCE [LARGE SCALE GENOMIC DNA]</scope>
    <source>
        <strain evidence="1 2">DSM 45679</strain>
    </source>
</reference>
<organism evidence="1 2">
    <name type="scientific">Amycolatopsis cihanbeyliensis</name>
    <dbReference type="NCBI Taxonomy" id="1128664"/>
    <lineage>
        <taxon>Bacteria</taxon>
        <taxon>Bacillati</taxon>
        <taxon>Actinomycetota</taxon>
        <taxon>Actinomycetes</taxon>
        <taxon>Pseudonocardiales</taxon>
        <taxon>Pseudonocardiaceae</taxon>
        <taxon>Amycolatopsis</taxon>
    </lineage>
</organism>
<dbReference type="EMBL" id="VFML01000001">
    <property type="protein sequence ID" value="TQJ02005.1"/>
    <property type="molecule type" value="Genomic_DNA"/>
</dbReference>
<evidence type="ECO:0000313" key="2">
    <source>
        <dbReference type="Proteomes" id="UP000320876"/>
    </source>
</evidence>
<sequence length="208" mass="21751">MRRACLAAADFLAAAARHWIAIGADPTVSTPTIVEPGARGRFRGYGADVRVALSDTAEDDPAELPLPALIAGWLRERAAATAVQVRLLAPGTGVEDCVRAGAELAELDGELGLLVLGDGSHRHGPRSPGGQDDRAAGFDEVAGRALGTADTATLLALDSESAAELGAQGRVPWQVLAAFADGFRWRTELLYSGAPFGVGYHVATWERR</sequence>
<accession>A0A542DFZ3</accession>
<dbReference type="Gene3D" id="3.40.830.10">
    <property type="entry name" value="LigB-like"/>
    <property type="match status" value="1"/>
</dbReference>
<dbReference type="SUPFAM" id="SSF53213">
    <property type="entry name" value="LigB-like"/>
    <property type="match status" value="1"/>
</dbReference>
<name>A0A542DFZ3_AMYCI</name>
<gene>
    <name evidence="1" type="ORF">FB471_1722</name>
</gene>
<dbReference type="AlphaFoldDB" id="A0A542DFZ3"/>
<keyword evidence="2" id="KW-1185">Reference proteome</keyword>
<evidence type="ECO:0000313" key="1">
    <source>
        <dbReference type="EMBL" id="TQJ02005.1"/>
    </source>
</evidence>
<evidence type="ECO:0008006" key="3">
    <source>
        <dbReference type="Google" id="ProtNLM"/>
    </source>
</evidence>
<comment type="caution">
    <text evidence="1">The sequence shown here is derived from an EMBL/GenBank/DDBJ whole genome shotgun (WGS) entry which is preliminary data.</text>
</comment>
<proteinExistence type="predicted"/>
<protein>
    <recommendedName>
        <fullName evidence="3">Catalytic LigB subunit of aromatic ring-opening dioxygenase</fullName>
    </recommendedName>
</protein>